<feature type="transmembrane region" description="Helical" evidence="2">
    <location>
        <begin position="148"/>
        <end position="168"/>
    </location>
</feature>
<keyword evidence="5" id="KW-1185">Reference proteome</keyword>
<feature type="transmembrane region" description="Helical" evidence="2">
    <location>
        <begin position="292"/>
        <end position="314"/>
    </location>
</feature>
<name>A0A1J8QXW4_9AGAM</name>
<dbReference type="InterPro" id="IPR053001">
    <property type="entry name" value="MNNG_permease-like"/>
</dbReference>
<feature type="region of interest" description="Disordered" evidence="1">
    <location>
        <begin position="176"/>
        <end position="229"/>
    </location>
</feature>
<evidence type="ECO:0000256" key="2">
    <source>
        <dbReference type="SAM" id="Phobius"/>
    </source>
</evidence>
<sequence length="959" mass="106999">IKSATSQTGGLLIVLSNNTPRPAGVNTEALPLFFRSTTLIMPETPAVDNQSLRRTQSTGDIHPPPRARLPTSHHRSEQDGRNAHATSSQVAEGTPEEFIDFSLESRVALNSFVQVAAIIAVLSVASVIQSPTESKSQIDACGRPLVAWNSIWIVRVCLSSALAYWNFVRIRKADNSRRSDDAESADRPRVDNDSGPRLNEPIRRRQTDPHRRTRNSTTGGASSQEEPSPPYSYLYARLSLLSSMLTLTWFLTAHILEYTTVDSCRLSSPLVWWLTFAILCTMYFLVLEVLVFGFLVFMVLPFIMLFYSIILLCLGRHPLQNPHYIKPEIEKLPKAIVERIPLVIYIPPPPEDDGKAQPISLPKPVHSYPPKPPAPRTPRRRFAFFRRRPANKSQEGTDTLDGKQSTKLEVKDPETWEDNWEQCKYPFVRLEGNRAACAICLMDFEEPKRLSGITETVAMEKKEESAVAPSVGTHHQREEEVEIPVERITEEDRTGLPRLEDAGVGPQPLRLLACGHVFHVRGAPTRTPTTRDGDDNPFSHGVFDSDPATVAARKGWLKISFLGVVVLCFMIWGVLPIYWAALGRSSNNIHNLSGFVVDFDGGEIGQAVTQTFQNISSPQQVSWLIVDAAQFPNGQDDVAQALLDHRCWAAVTINPGASANLNASINAVNASYNASQAVTAYTTSGRNENIYRGSITPQVTSILTTISYTFALNFSQRLASRPNISTLLGTAPQLVVQPMAFMIEDLRPFNVPVASAVDYVGLIYLLIVAFVLTNQLSVARIETGFGRRLTLRSLILVRLLWPTILYFFVSLMFSLLSLAFGVPFGRKFGHAGYFIYWMMSWCAMTALGLALESMITILTIKFIPVFLILWIISNVSVAFYPIEVLPAVFRYGFAMPFYNVSSTVRTIIFDTKNEIGLNFGVQFAWILISCVTLPIFQWIVRRQEVKAWEASQNAAREKA</sequence>
<feature type="region of interest" description="Disordered" evidence="1">
    <location>
        <begin position="45"/>
        <end position="92"/>
    </location>
</feature>
<dbReference type="PANTHER" id="PTHR34814:SF1">
    <property type="entry name" value="NITROSOGUANIDINE RESISTANCE PROTEIN SNG1"/>
    <property type="match status" value="1"/>
</dbReference>
<feature type="region of interest" description="Disordered" evidence="1">
    <location>
        <begin position="356"/>
        <end position="378"/>
    </location>
</feature>
<protein>
    <recommendedName>
        <fullName evidence="3">DUF3533 domain-containing protein</fullName>
    </recommendedName>
</protein>
<dbReference type="InterPro" id="IPR022703">
    <property type="entry name" value="DUF3533"/>
</dbReference>
<feature type="compositionally biased region" description="Polar residues" evidence="1">
    <location>
        <begin position="47"/>
        <end position="59"/>
    </location>
</feature>
<gene>
    <name evidence="4" type="ORF">AZE42_05171</name>
</gene>
<feature type="region of interest" description="Disordered" evidence="1">
    <location>
        <begin position="385"/>
        <end position="404"/>
    </location>
</feature>
<keyword evidence="2" id="KW-0472">Membrane</keyword>
<evidence type="ECO:0000259" key="3">
    <source>
        <dbReference type="Pfam" id="PF12051"/>
    </source>
</evidence>
<reference evidence="4 5" key="1">
    <citation type="submission" date="2016-03" db="EMBL/GenBank/DDBJ databases">
        <title>Comparative genomics of the ectomycorrhizal sister species Rhizopogon vinicolor and Rhizopogon vesiculosus (Basidiomycota: Boletales) reveals a divergence of the mating type B locus.</title>
        <authorList>
            <person name="Mujic A.B."/>
            <person name="Kuo A."/>
            <person name="Tritt A."/>
            <person name="Lipzen A."/>
            <person name="Chen C."/>
            <person name="Johnson J."/>
            <person name="Sharma A."/>
            <person name="Barry K."/>
            <person name="Grigoriev I.V."/>
            <person name="Spatafora J.W."/>
        </authorList>
    </citation>
    <scope>NUCLEOTIDE SEQUENCE [LARGE SCALE GENOMIC DNA]</scope>
    <source>
        <strain evidence="4 5">AM-OR11-056</strain>
    </source>
</reference>
<comment type="caution">
    <text evidence="4">The sequence shown here is derived from an EMBL/GenBank/DDBJ whole genome shotgun (WGS) entry which is preliminary data.</text>
</comment>
<dbReference type="EMBL" id="LVVM01001575">
    <property type="protein sequence ID" value="OJA18241.1"/>
    <property type="molecule type" value="Genomic_DNA"/>
</dbReference>
<dbReference type="OrthoDB" id="2140105at2759"/>
<dbReference type="Proteomes" id="UP000183567">
    <property type="component" value="Unassembled WGS sequence"/>
</dbReference>
<feature type="transmembrane region" description="Helical" evidence="2">
    <location>
        <begin position="107"/>
        <end position="128"/>
    </location>
</feature>
<dbReference type="STRING" id="180088.A0A1J8QXW4"/>
<feature type="transmembrane region" description="Helical" evidence="2">
    <location>
        <begin position="561"/>
        <end position="581"/>
    </location>
</feature>
<dbReference type="PANTHER" id="PTHR34814">
    <property type="entry name" value="NITROSOGUANIDINE RESISTANCE PROTEIN SNG1"/>
    <property type="match status" value="1"/>
</dbReference>
<feature type="transmembrane region" description="Helical" evidence="2">
    <location>
        <begin position="919"/>
        <end position="940"/>
    </location>
</feature>
<dbReference type="GO" id="GO:0016020">
    <property type="term" value="C:membrane"/>
    <property type="evidence" value="ECO:0007669"/>
    <property type="project" value="TreeGrafter"/>
</dbReference>
<evidence type="ECO:0000313" key="4">
    <source>
        <dbReference type="EMBL" id="OJA18241.1"/>
    </source>
</evidence>
<feature type="transmembrane region" description="Helical" evidence="2">
    <location>
        <begin position="834"/>
        <end position="851"/>
    </location>
</feature>
<keyword evidence="2" id="KW-0812">Transmembrane</keyword>
<dbReference type="Pfam" id="PF12051">
    <property type="entry name" value="DUF3533"/>
    <property type="match status" value="1"/>
</dbReference>
<proteinExistence type="predicted"/>
<evidence type="ECO:0000256" key="1">
    <source>
        <dbReference type="SAM" id="MobiDB-lite"/>
    </source>
</evidence>
<feature type="transmembrane region" description="Helical" evidence="2">
    <location>
        <begin position="799"/>
        <end position="822"/>
    </location>
</feature>
<keyword evidence="2" id="KW-1133">Transmembrane helix</keyword>
<feature type="domain" description="DUF3533" evidence="3">
    <location>
        <begin position="564"/>
        <end position="930"/>
    </location>
</feature>
<organism evidence="4 5">
    <name type="scientific">Rhizopogon vesiculosus</name>
    <dbReference type="NCBI Taxonomy" id="180088"/>
    <lineage>
        <taxon>Eukaryota</taxon>
        <taxon>Fungi</taxon>
        <taxon>Dikarya</taxon>
        <taxon>Basidiomycota</taxon>
        <taxon>Agaricomycotina</taxon>
        <taxon>Agaricomycetes</taxon>
        <taxon>Agaricomycetidae</taxon>
        <taxon>Boletales</taxon>
        <taxon>Suillineae</taxon>
        <taxon>Rhizopogonaceae</taxon>
        <taxon>Rhizopogon</taxon>
    </lineage>
</organism>
<feature type="compositionally biased region" description="Pro residues" evidence="1">
    <location>
        <begin position="367"/>
        <end position="376"/>
    </location>
</feature>
<feature type="transmembrane region" description="Helical" evidence="2">
    <location>
        <begin position="863"/>
        <end position="882"/>
    </location>
</feature>
<feature type="non-terminal residue" evidence="4">
    <location>
        <position position="1"/>
    </location>
</feature>
<accession>A0A1J8QXW4</accession>
<dbReference type="AlphaFoldDB" id="A0A1J8QXW4"/>
<feature type="compositionally biased region" description="Basic and acidic residues" evidence="1">
    <location>
        <begin position="176"/>
        <end position="210"/>
    </location>
</feature>
<feature type="transmembrane region" description="Helical" evidence="2">
    <location>
        <begin position="270"/>
        <end position="286"/>
    </location>
</feature>
<evidence type="ECO:0000313" key="5">
    <source>
        <dbReference type="Proteomes" id="UP000183567"/>
    </source>
</evidence>
<feature type="transmembrane region" description="Helical" evidence="2">
    <location>
        <begin position="759"/>
        <end position="778"/>
    </location>
</feature>